<feature type="domain" description="Peptidase S9 prolyl oligopeptidase catalytic" evidence="3">
    <location>
        <begin position="141"/>
        <end position="345"/>
    </location>
</feature>
<feature type="signal peptide" evidence="2">
    <location>
        <begin position="1"/>
        <end position="26"/>
    </location>
</feature>
<evidence type="ECO:0000256" key="2">
    <source>
        <dbReference type="SAM" id="SignalP"/>
    </source>
</evidence>
<dbReference type="PANTHER" id="PTHR42776">
    <property type="entry name" value="SERINE PEPTIDASE S9 FAMILY MEMBER"/>
    <property type="match status" value="1"/>
</dbReference>
<gene>
    <name evidence="4" type="ORF">GWO12_00595</name>
</gene>
<dbReference type="Pfam" id="PF00326">
    <property type="entry name" value="Peptidase_S9"/>
    <property type="match status" value="1"/>
</dbReference>
<dbReference type="SUPFAM" id="SSF53474">
    <property type="entry name" value="alpha/beta-Hydrolases"/>
    <property type="match status" value="1"/>
</dbReference>
<sequence length="364" mass="40894">MRTIRLCRTLAAATVAVLIGHAPAVAQTPAQQAAEAGERLIRAHRSLNHRIDVLEKLIDDVLWFERLSDVAVVEKVRIYGPPLANEPDPPPSGPGNPFKFYTYLFTPREDFGGRDLPLLVLPHGGVHSDFTTYYSRIVRELVAQGYIVVAPEYRGSTGYGRGTYEAIDYGGREVQDALAARDWVVANHPRVDGDRVGLIGWSHGGLITLHSLFEHPDKYVVGFAGVPVSDLVQRMGYLGPGYQAYYDADYHIGQTPYENLDEYKRRSPVWNVEKLERPVRIHGNVHDEDVNVIEVEHLIQALKAADKEFEYEIYDLPGGHSFDRLDTPEAWEVRRVIYDFLARHLDPPRPGIELGLRANGRASP</sequence>
<keyword evidence="1" id="KW-0378">Hydrolase</keyword>
<evidence type="ECO:0000313" key="4">
    <source>
        <dbReference type="EMBL" id="NIR73605.1"/>
    </source>
</evidence>
<comment type="caution">
    <text evidence="4">The sequence shown here is derived from an EMBL/GenBank/DDBJ whole genome shotgun (WGS) entry which is preliminary data.</text>
</comment>
<dbReference type="Proteomes" id="UP000702544">
    <property type="component" value="Unassembled WGS sequence"/>
</dbReference>
<feature type="chain" id="PRO_5042055555" evidence="2">
    <location>
        <begin position="27"/>
        <end position="364"/>
    </location>
</feature>
<keyword evidence="2" id="KW-0732">Signal</keyword>
<dbReference type="InterPro" id="IPR001375">
    <property type="entry name" value="Peptidase_S9_cat"/>
</dbReference>
<dbReference type="AlphaFoldDB" id="A0AAE5CAR7"/>
<dbReference type="InterPro" id="IPR029058">
    <property type="entry name" value="AB_hydrolase_fold"/>
</dbReference>
<protein>
    <submittedName>
        <fullName evidence="4">S9 family peptidase</fullName>
    </submittedName>
</protein>
<dbReference type="GO" id="GO:0004252">
    <property type="term" value="F:serine-type endopeptidase activity"/>
    <property type="evidence" value="ECO:0007669"/>
    <property type="project" value="TreeGrafter"/>
</dbReference>
<dbReference type="GO" id="GO:0006508">
    <property type="term" value="P:proteolysis"/>
    <property type="evidence" value="ECO:0007669"/>
    <property type="project" value="InterPro"/>
</dbReference>
<name>A0AAE5CAR7_9BACT</name>
<reference evidence="4 5" key="1">
    <citation type="submission" date="2020-01" db="EMBL/GenBank/DDBJ databases">
        <title>Genomes assembled from Gulf of Kutch pelagic sediment metagenomes.</title>
        <authorList>
            <person name="Chandrashekar M."/>
            <person name="Mahajan M.S."/>
            <person name="Dave K.J."/>
            <person name="Vatsa P."/>
            <person name="Nathani N.M."/>
        </authorList>
    </citation>
    <scope>NUCLEOTIDE SEQUENCE [LARGE SCALE GENOMIC DNA]</scope>
    <source>
        <strain evidence="4">KS3-K002</strain>
    </source>
</reference>
<dbReference type="PANTHER" id="PTHR42776:SF27">
    <property type="entry name" value="DIPEPTIDYL PEPTIDASE FAMILY MEMBER 6"/>
    <property type="match status" value="1"/>
</dbReference>
<evidence type="ECO:0000256" key="1">
    <source>
        <dbReference type="ARBA" id="ARBA00022801"/>
    </source>
</evidence>
<evidence type="ECO:0000259" key="3">
    <source>
        <dbReference type="Pfam" id="PF00326"/>
    </source>
</evidence>
<evidence type="ECO:0000313" key="5">
    <source>
        <dbReference type="Proteomes" id="UP000702544"/>
    </source>
</evidence>
<organism evidence="4 5">
    <name type="scientific">Candidatus Kutchimonas denitrificans</name>
    <dbReference type="NCBI Taxonomy" id="3056748"/>
    <lineage>
        <taxon>Bacteria</taxon>
        <taxon>Pseudomonadati</taxon>
        <taxon>Gemmatimonadota</taxon>
        <taxon>Gemmatimonadia</taxon>
        <taxon>Candidatus Palauibacterales</taxon>
        <taxon>Candidatus Palauibacteraceae</taxon>
        <taxon>Candidatus Kutchimonas</taxon>
    </lineage>
</organism>
<dbReference type="Gene3D" id="3.40.50.1820">
    <property type="entry name" value="alpha/beta hydrolase"/>
    <property type="match status" value="1"/>
</dbReference>
<accession>A0AAE5CAR7</accession>
<dbReference type="EMBL" id="JAACAK010000002">
    <property type="protein sequence ID" value="NIR73605.1"/>
    <property type="molecule type" value="Genomic_DNA"/>
</dbReference>
<proteinExistence type="predicted"/>